<keyword evidence="1" id="KW-0732">Signal</keyword>
<feature type="chain" id="PRO_5040750073" evidence="1">
    <location>
        <begin position="23"/>
        <end position="312"/>
    </location>
</feature>
<protein>
    <submittedName>
        <fullName evidence="2">Uncharacterized protein</fullName>
    </submittedName>
</protein>
<comment type="caution">
    <text evidence="2">The sequence shown here is derived from an EMBL/GenBank/DDBJ whole genome shotgun (WGS) entry which is preliminary data.</text>
</comment>
<keyword evidence="5" id="KW-1185">Reference proteome</keyword>
<gene>
    <name evidence="3" type="ORF">R53529_LOCUS722</name>
    <name evidence="2" type="ORF">R53530_LOCUS379</name>
</gene>
<evidence type="ECO:0000256" key="1">
    <source>
        <dbReference type="SAM" id="SignalP"/>
    </source>
</evidence>
<dbReference type="AlphaFoldDB" id="A0A9W4X8U1"/>
<evidence type="ECO:0000313" key="3">
    <source>
        <dbReference type="EMBL" id="CAI3934384.1"/>
    </source>
</evidence>
<dbReference type="RefSeq" id="WP_271789157.1">
    <property type="nucleotide sequence ID" value="NZ_CAMXCM010000001.1"/>
</dbReference>
<reference evidence="2" key="1">
    <citation type="submission" date="2022-10" db="EMBL/GenBank/DDBJ databases">
        <authorList>
            <person name="Botero Cardona J."/>
        </authorList>
    </citation>
    <scope>NUCLEOTIDE SEQUENCE</scope>
    <source>
        <strain evidence="2">LMG 31819</strain>
        <strain evidence="3">R-53529</strain>
    </source>
</reference>
<accession>A0A9W4X8U1</accession>
<sequence length="312" mass="35319">MRNIVKYGFTTLLLSVNISASAEVVHSLDQINPKMHSQDGKANFAKEMNGDTLPNEFGSDFWSTQTALKPSDIINIIAPQYKNDKWSLVGMKAWPGQKDRYIVVACSTKIKKEILDKYQENSCSYEVDPRDKIIVAVLDYDGSGMPKLAAEPYIETVASDENGYVNNDNGDELEKSAFNLKNRDDGVVVGNLQNLDFAHYQVNPQTLAFGIRYGAEVGYSGGNASNQSMTLFAIMQGKLRPILKTDMYHFANIAGEWHNDGTRDHDITEEEYILSFLPHQTNGFYDIKYTQKGTKSKKSKIYRWNNQKLYYQ</sequence>
<evidence type="ECO:0000313" key="2">
    <source>
        <dbReference type="EMBL" id="CAI3926590.1"/>
    </source>
</evidence>
<dbReference type="EMBL" id="CAMXCS010000001">
    <property type="protein sequence ID" value="CAI3934384.1"/>
    <property type="molecule type" value="Genomic_DNA"/>
</dbReference>
<dbReference type="Proteomes" id="UP001154259">
    <property type="component" value="Unassembled WGS sequence"/>
</dbReference>
<evidence type="ECO:0000313" key="4">
    <source>
        <dbReference type="Proteomes" id="UP001154255"/>
    </source>
</evidence>
<dbReference type="Proteomes" id="UP001154255">
    <property type="component" value="Unassembled WGS sequence"/>
</dbReference>
<organism evidence="2 4">
    <name type="scientific">Commensalibacter communis</name>
    <dbReference type="NCBI Taxonomy" id="2972786"/>
    <lineage>
        <taxon>Bacteria</taxon>
        <taxon>Pseudomonadati</taxon>
        <taxon>Pseudomonadota</taxon>
        <taxon>Alphaproteobacteria</taxon>
        <taxon>Acetobacterales</taxon>
        <taxon>Acetobacteraceae</taxon>
    </lineage>
</organism>
<evidence type="ECO:0000313" key="5">
    <source>
        <dbReference type="Proteomes" id="UP001154259"/>
    </source>
</evidence>
<feature type="signal peptide" evidence="1">
    <location>
        <begin position="1"/>
        <end position="22"/>
    </location>
</feature>
<name>A0A9W4X8U1_9PROT</name>
<proteinExistence type="predicted"/>
<dbReference type="EMBL" id="CAMXCM010000001">
    <property type="protein sequence ID" value="CAI3926590.1"/>
    <property type="molecule type" value="Genomic_DNA"/>
</dbReference>